<dbReference type="SMART" id="SM00164">
    <property type="entry name" value="TBC"/>
    <property type="match status" value="1"/>
</dbReference>
<evidence type="ECO:0000259" key="6">
    <source>
        <dbReference type="PROSITE" id="PS50086"/>
    </source>
</evidence>
<keyword evidence="2" id="KW-0235">DNA replication</keyword>
<dbReference type="PROSITE" id="PS50011">
    <property type="entry name" value="PROTEIN_KINASE_DOM"/>
    <property type="match status" value="1"/>
</dbReference>
<dbReference type="InterPro" id="IPR050238">
    <property type="entry name" value="DNA_Rep/Repair_Clamp_Loader"/>
</dbReference>
<dbReference type="CDD" id="cd00009">
    <property type="entry name" value="AAA"/>
    <property type="match status" value="1"/>
</dbReference>
<dbReference type="SUPFAM" id="SSF56112">
    <property type="entry name" value="Protein kinase-like (PK-like)"/>
    <property type="match status" value="1"/>
</dbReference>
<dbReference type="PANTHER" id="PTHR11669:SF20">
    <property type="entry name" value="REPLICATION FACTOR C SUBUNIT 4"/>
    <property type="match status" value="1"/>
</dbReference>
<dbReference type="PANTHER" id="PTHR11669">
    <property type="entry name" value="REPLICATION FACTOR C / DNA POLYMERASE III GAMMA-TAU SUBUNIT"/>
    <property type="match status" value="1"/>
</dbReference>
<dbReference type="GO" id="GO:0005663">
    <property type="term" value="C:DNA replication factor C complex"/>
    <property type="evidence" value="ECO:0007669"/>
    <property type="project" value="TreeGrafter"/>
</dbReference>
<dbReference type="AlphaFoldDB" id="A0A915LWP2"/>
<dbReference type="PROSITE" id="PS50086">
    <property type="entry name" value="TBC_RABGAP"/>
    <property type="match status" value="1"/>
</dbReference>
<dbReference type="SMART" id="SM00382">
    <property type="entry name" value="AAA"/>
    <property type="match status" value="1"/>
</dbReference>
<dbReference type="InterPro" id="IPR047854">
    <property type="entry name" value="RFC_lid"/>
</dbReference>
<dbReference type="GO" id="GO:0003689">
    <property type="term" value="F:DNA clamp loader activity"/>
    <property type="evidence" value="ECO:0007669"/>
    <property type="project" value="TreeGrafter"/>
</dbReference>
<dbReference type="GO" id="GO:0005634">
    <property type="term" value="C:nucleus"/>
    <property type="evidence" value="ECO:0007669"/>
    <property type="project" value="TreeGrafter"/>
</dbReference>
<evidence type="ECO:0000256" key="4">
    <source>
        <dbReference type="ARBA" id="ARBA00022840"/>
    </source>
</evidence>
<dbReference type="SUPFAM" id="SSF52540">
    <property type="entry name" value="P-loop containing nucleoside triphosphate hydrolases"/>
    <property type="match status" value="1"/>
</dbReference>
<accession>A0A915LWP2</accession>
<keyword evidence="4" id="KW-0067">ATP-binding</keyword>
<evidence type="ECO:0000256" key="1">
    <source>
        <dbReference type="ARBA" id="ARBA00005378"/>
    </source>
</evidence>
<dbReference type="Pfam" id="PF00004">
    <property type="entry name" value="AAA"/>
    <property type="match status" value="1"/>
</dbReference>
<dbReference type="InterPro" id="IPR000195">
    <property type="entry name" value="Rab-GAP-TBC_dom"/>
</dbReference>
<dbReference type="InterPro" id="IPR000719">
    <property type="entry name" value="Prot_kinase_dom"/>
</dbReference>
<evidence type="ECO:0000259" key="5">
    <source>
        <dbReference type="PROSITE" id="PS50011"/>
    </source>
</evidence>
<dbReference type="Gene3D" id="1.10.510.10">
    <property type="entry name" value="Transferase(Phosphotransferase) domain 1"/>
    <property type="match status" value="1"/>
</dbReference>
<name>A0A915LWP2_MELJA</name>
<comment type="similarity">
    <text evidence="1">Belongs to the activator 1 small subunits family.</text>
</comment>
<evidence type="ECO:0000256" key="3">
    <source>
        <dbReference type="ARBA" id="ARBA00022741"/>
    </source>
</evidence>
<dbReference type="InterPro" id="IPR003959">
    <property type="entry name" value="ATPase_AAA_core"/>
</dbReference>
<dbReference type="GO" id="GO:0006261">
    <property type="term" value="P:DNA-templated DNA replication"/>
    <property type="evidence" value="ECO:0007669"/>
    <property type="project" value="TreeGrafter"/>
</dbReference>
<dbReference type="Pfam" id="PF00566">
    <property type="entry name" value="RabGAP-TBC"/>
    <property type="match status" value="1"/>
</dbReference>
<dbReference type="WBParaSite" id="scaffold2158_cov261.g4357">
    <property type="protein sequence ID" value="scaffold2158_cov261.g4357"/>
    <property type="gene ID" value="scaffold2158_cov261.g4357"/>
</dbReference>
<reference evidence="8" key="1">
    <citation type="submission" date="2022-11" db="UniProtKB">
        <authorList>
            <consortium name="WormBaseParasite"/>
        </authorList>
    </citation>
    <scope>IDENTIFICATION</scope>
</reference>
<dbReference type="SUPFAM" id="SSF47923">
    <property type="entry name" value="Ypt/Rab-GAP domain of gyp1p"/>
    <property type="match status" value="2"/>
</dbReference>
<keyword evidence="7" id="KW-1185">Reference proteome</keyword>
<dbReference type="Gene3D" id="1.10.472.80">
    <property type="entry name" value="Ypt/Rab-GAP domain of gyp1p, domain 3"/>
    <property type="match status" value="1"/>
</dbReference>
<dbReference type="Pfam" id="PF21960">
    <property type="entry name" value="RCF1-5-like_lid"/>
    <property type="match status" value="1"/>
</dbReference>
<sequence length="1003" mass="114744">MKLAATIIRLKIGDEIDVRAKSPSNDNNNELSDPSNIYTYMLGRFARITGLSHDNLCKYFEFSRLGNQNLQSVFSVAIQVCSALEFCHKNCFAIGSLSLDKLYVVPRKENEKIHVKLSQFGLCFISGIYYHKLLSSNEFPLYLAPELLLNLLPQGLDHSNYFCVDIWSFGILLIELFTGWRFSEVFSRRQISDVLATLLVKENEGSILPHLLNKIKNVCPAFAKRQNSLNPVYQIILNCLNIQPSKRPNSTNLLKMLKKAASDANISEIEENSKKSNFVDLDEEIDQIKERIKNENQFERFGFSQKVLNELFFLWKLCGSSFETILLRKGLIKTQPPILTLPSLIIENFHMFGINETDKSILPVCIFELPMKNLIQRLNDLNYSKRFITLEFKREQEEISNGGNTTIDSKSFREEEETCGIQSLLVKERDIEYQYQRMRLFRHLLAAWPNKSELLRAESCHDIPPVYRGAVWAAILGVLPFNKNGENFDDHLWQSFYSLDTFSEHISDRQLQVDIPRCHQYDELMSSPLAHHQLKILLKALLVTTAFRCLNAFIDRYLRGFFLKDNSIVIRSYLAEFMRVIEFCDSELFAHLVSLDFQPELFAIPWFLTCFAHVLPLHKLFHLWDALLLSDSEFPLFIGVAILLQLRSKLIKANFNEAILLFSDLPDLPIDQVVSTAKFYHSRWQMSISDYFKNNSVTASPRIGGGKKGSNSNTPAKLTLESEGEKSTIPWVEKYRPKKVDQVLCQEEVVAVLNKCLNGADLPNILFYGPPGTGKTSCAIALCRQLFPSSQLYKDRVLELNASDERGINVVRNRIKEFARIAVSSSSSASKTSIPPLKIVILDEADAMTGPAQSALRRTMENETQTTRFFLICNYVTRIIEPLTSRCAKFRFKPLSEEAQKERLLNISIAEEINFDENAIEQLVSISNGDLRKSITLMQSMACSAVNNSISVEDVKEMSGEIPGKLMEEFIDVVKCLDQEKVWKLFFENYEEGGGWFVEENMF</sequence>
<dbReference type="InterPro" id="IPR027417">
    <property type="entry name" value="P-loop_NTPase"/>
</dbReference>
<proteinExistence type="inferred from homology"/>
<dbReference type="FunFam" id="3.40.50.300:FF:000129">
    <property type="entry name" value="Replication factor C subunit 5"/>
    <property type="match status" value="1"/>
</dbReference>
<keyword evidence="3" id="KW-0547">Nucleotide-binding</keyword>
<feature type="domain" description="Rab-GAP TBC" evidence="6">
    <location>
        <begin position="462"/>
        <end position="631"/>
    </location>
</feature>
<dbReference type="GO" id="GO:0005524">
    <property type="term" value="F:ATP binding"/>
    <property type="evidence" value="ECO:0007669"/>
    <property type="project" value="UniProtKB-KW"/>
</dbReference>
<dbReference type="InterPro" id="IPR035969">
    <property type="entry name" value="Rab-GAP_TBC_sf"/>
</dbReference>
<dbReference type="InterPro" id="IPR003593">
    <property type="entry name" value="AAA+_ATPase"/>
</dbReference>
<dbReference type="Gene3D" id="3.40.50.300">
    <property type="entry name" value="P-loop containing nucleotide triphosphate hydrolases"/>
    <property type="match status" value="1"/>
</dbReference>
<dbReference type="Proteomes" id="UP000887561">
    <property type="component" value="Unplaced"/>
</dbReference>
<evidence type="ECO:0000256" key="2">
    <source>
        <dbReference type="ARBA" id="ARBA00022705"/>
    </source>
</evidence>
<feature type="domain" description="Protein kinase" evidence="5">
    <location>
        <begin position="1"/>
        <end position="266"/>
    </location>
</feature>
<organism evidence="7 8">
    <name type="scientific">Meloidogyne javanica</name>
    <name type="common">Root-knot nematode worm</name>
    <dbReference type="NCBI Taxonomy" id="6303"/>
    <lineage>
        <taxon>Eukaryota</taxon>
        <taxon>Metazoa</taxon>
        <taxon>Ecdysozoa</taxon>
        <taxon>Nematoda</taxon>
        <taxon>Chromadorea</taxon>
        <taxon>Rhabditida</taxon>
        <taxon>Tylenchina</taxon>
        <taxon>Tylenchomorpha</taxon>
        <taxon>Tylenchoidea</taxon>
        <taxon>Meloidogynidae</taxon>
        <taxon>Meloidogyninae</taxon>
        <taxon>Meloidogyne</taxon>
        <taxon>Meloidogyne incognita group</taxon>
    </lineage>
</organism>
<evidence type="ECO:0000313" key="8">
    <source>
        <dbReference type="WBParaSite" id="scaffold2158_cov261.g4357"/>
    </source>
</evidence>
<dbReference type="Pfam" id="PF00069">
    <property type="entry name" value="Pkinase"/>
    <property type="match status" value="1"/>
</dbReference>
<dbReference type="Gene3D" id="1.10.8.60">
    <property type="match status" value="1"/>
</dbReference>
<protein>
    <submittedName>
        <fullName evidence="8">Uncharacterized protein</fullName>
    </submittedName>
</protein>
<dbReference type="InterPro" id="IPR011009">
    <property type="entry name" value="Kinase-like_dom_sf"/>
</dbReference>
<dbReference type="CDD" id="cd18140">
    <property type="entry name" value="HLD_clamp_RFC"/>
    <property type="match status" value="1"/>
</dbReference>
<dbReference type="GO" id="GO:0004672">
    <property type="term" value="F:protein kinase activity"/>
    <property type="evidence" value="ECO:0007669"/>
    <property type="project" value="InterPro"/>
</dbReference>
<dbReference type="GO" id="GO:0006281">
    <property type="term" value="P:DNA repair"/>
    <property type="evidence" value="ECO:0007669"/>
    <property type="project" value="TreeGrafter"/>
</dbReference>
<dbReference type="GO" id="GO:0016887">
    <property type="term" value="F:ATP hydrolysis activity"/>
    <property type="evidence" value="ECO:0007669"/>
    <property type="project" value="InterPro"/>
</dbReference>
<evidence type="ECO:0000313" key="7">
    <source>
        <dbReference type="Proteomes" id="UP000887561"/>
    </source>
</evidence>